<proteinExistence type="predicted"/>
<gene>
    <name evidence="1" type="primary">LOC114118046</name>
</gene>
<sequence length="828" mass="96925">MTRSEITRFRKIREGIYELKFAYNTFFKYLFIWLHWVFLWQGQLTFQDVAIDFTQEEWECLDLGQRELYRDVMLQNYGNLASLGLVSMLDLVAFLEQLKDPRSMRRMETTAIYPAMSSQDTQDLMLKNPVLEDIFPKANLGIYQIFHLRNLNLMKDWEYTRVYERQRGCFYGHKEMETVTHNANITAKRNEQHESNWEKQQLQSSTSDEKYKCLRKDFHPSLKHTYSLKGHVENLESNLVSTANTHSDNSERRLRLNIHSRMSEHLQLNNEWEKSQSNQFEGSVSRGSFFFPQQIFSLHSKMYNVDDNGGNIIQPSLFNTYCDVVNTQQLSICNKMSQTLSKSSSSNNYKSINGGLRRYSGNENGYRVEGDSNLVKHKGSKSSNKDSKSNKCRNTFDQMSDFSLDKSNCTEETTCTEYGKVSNQSSELTQQQTVQNPQKEKKCKICGKVFSNSCHLGRHKKIHTGRKPFKCTECTKAFNHSSLLTKHQRIHTGEKPYKCTECGKRFNHNSNLIQHWRIHTGEKPYKCTECSKAFICSSHLIYHQQIHTGERPYKCTECSKAFICYSQLTYHQRIHTGEKPYKCTECSKAFIRSSHLTGHQRIHSGERPYKCKECNKAFIHRSNLTRHQRIHTGEKPYKCKECNKAFIRCSHLTEHQQIHTGERPYKCKECGKAFITSSALTQHHRIHTWDRCYKGTEIGKAFIKVSRVTKHQRTHTGERPYKCTECGRTFHRNSILTTHLRVHTGEKPYKCKECNKAFHRPSLLTRHQLIHSGERPYKCKECNKAFIQCSHLTQHQRIHTGERPYKCTECGKAFSHSSNLTKHLRTHT</sequence>
<reference evidence="1" key="3">
    <citation type="submission" date="2025-09" db="UniProtKB">
        <authorList>
            <consortium name="Ensembl"/>
        </authorList>
    </citation>
    <scope>IDENTIFICATION</scope>
</reference>
<evidence type="ECO:0000313" key="1">
    <source>
        <dbReference type="Ensembl" id="ENSOARP00020062796.1"/>
    </source>
</evidence>
<name>A0AC11ETB0_SHEEP</name>
<organism evidence="1">
    <name type="scientific">Ovis aries</name>
    <name type="common">Sheep</name>
    <dbReference type="NCBI Taxonomy" id="9940"/>
    <lineage>
        <taxon>Eukaryota</taxon>
        <taxon>Metazoa</taxon>
        <taxon>Chordata</taxon>
        <taxon>Craniata</taxon>
        <taxon>Vertebrata</taxon>
        <taxon>Euteleostomi</taxon>
        <taxon>Mammalia</taxon>
        <taxon>Eutheria</taxon>
        <taxon>Laurasiatheria</taxon>
        <taxon>Artiodactyla</taxon>
        <taxon>Ruminantia</taxon>
        <taxon>Pecora</taxon>
        <taxon>Bovidae</taxon>
        <taxon>Caprinae</taxon>
        <taxon>Ovis</taxon>
    </lineage>
</organism>
<protein>
    <submittedName>
        <fullName evidence="1">Uncharacterized protein</fullName>
    </submittedName>
</protein>
<reference evidence="1" key="2">
    <citation type="submission" date="2025-08" db="UniProtKB">
        <authorList>
            <consortium name="Ensembl"/>
        </authorList>
    </citation>
    <scope>IDENTIFICATION</scope>
</reference>
<dbReference type="Ensembl" id="ENSOART00020049466.1">
    <property type="protein sequence ID" value="ENSOARP00020062796.1"/>
    <property type="gene ID" value="ENSOARG00020014575.2"/>
</dbReference>
<reference evidence="1" key="1">
    <citation type="submission" date="2020-11" db="EMBL/GenBank/DDBJ databases">
        <authorList>
            <person name="Davenport K.M."/>
            <person name="Bickhart D.M."/>
            <person name="Smith T.P.L."/>
            <person name="Murdoch B.M."/>
            <person name="Rosen B.D."/>
        </authorList>
    </citation>
    <scope>NUCLEOTIDE SEQUENCE [LARGE SCALE GENOMIC DNA]</scope>
    <source>
        <strain evidence="1">OAR_USU_Benz2616</strain>
    </source>
</reference>
<accession>A0AC11ETB0</accession>